<proteinExistence type="predicted"/>
<dbReference type="Proteomes" id="UP001175001">
    <property type="component" value="Unassembled WGS sequence"/>
</dbReference>
<sequence>MILRWSLSDKKRLEKSLNEFLALKNDIHEYIKFLCLGSDLGINTAQHLKRLQEDQSSIELGINNAARLQSLQLTKIATQPEQTSFELPDSWNQSLRAEIPIEEHSGRKYLQERRQCSFDSEGRVDRRTKSRVDGLAQLLNQPKDIGFCIPRCIGWSQFPARQSVAFVFEIPNRAIIEPISLFKLMDAKNVQPDLEERFKLAHALANCISQLQLVKWVHESFRSDNILFFPRNLEREAEEYESASEINFGQPFVLGFEFSRPEFGLNWSESPGDDCVETNVYRHPERQGTPMVSFSKIHDIYALGKTVEPATALVEGRLLTLEPGVVLLEIGLWKQAITLQKDRFQYCRNPEVIREQLIKHATRKLAGKMGSKYQQVVLKCLTADFGVRNDTKEDLKLQQAFRLQVVDVLEKTANSV</sequence>
<gene>
    <name evidence="1" type="ORF">DIS24_g857</name>
</gene>
<dbReference type="SUPFAM" id="SSF56112">
    <property type="entry name" value="Protein kinase-like (PK-like)"/>
    <property type="match status" value="1"/>
</dbReference>
<dbReference type="EMBL" id="JAUJDW010000003">
    <property type="protein sequence ID" value="KAK0663815.1"/>
    <property type="molecule type" value="Genomic_DNA"/>
</dbReference>
<comment type="caution">
    <text evidence="1">The sequence shown here is derived from an EMBL/GenBank/DDBJ whole genome shotgun (WGS) entry which is preliminary data.</text>
</comment>
<evidence type="ECO:0000313" key="1">
    <source>
        <dbReference type="EMBL" id="KAK0663815.1"/>
    </source>
</evidence>
<dbReference type="Gene3D" id="1.10.510.10">
    <property type="entry name" value="Transferase(Phosphotransferase) domain 1"/>
    <property type="match status" value="1"/>
</dbReference>
<dbReference type="AlphaFoldDB" id="A0AA40D5F7"/>
<keyword evidence="2" id="KW-1185">Reference proteome</keyword>
<protein>
    <recommendedName>
        <fullName evidence="3">Protein kinase domain-containing protein</fullName>
    </recommendedName>
</protein>
<evidence type="ECO:0000313" key="2">
    <source>
        <dbReference type="Proteomes" id="UP001175001"/>
    </source>
</evidence>
<accession>A0AA40D5F7</accession>
<reference evidence="1" key="1">
    <citation type="submission" date="2023-06" db="EMBL/GenBank/DDBJ databases">
        <title>Multi-omics analyses reveal the molecular pathogenesis toolkit of Lasiodiplodia hormozganensis, a cross-kingdom pathogen.</title>
        <authorList>
            <person name="Felix C."/>
            <person name="Meneses R."/>
            <person name="Goncalves M.F.M."/>
            <person name="Tilleman L."/>
            <person name="Duarte A.S."/>
            <person name="Jorrin-Novo J.V."/>
            <person name="Van De Peer Y."/>
            <person name="Deforce D."/>
            <person name="Van Nieuwerburgh F."/>
            <person name="Esteves A.C."/>
            <person name="Alves A."/>
        </authorList>
    </citation>
    <scope>NUCLEOTIDE SEQUENCE</scope>
    <source>
        <strain evidence="1">CBS 339.90</strain>
    </source>
</reference>
<dbReference type="PANTHER" id="PTHR37542:SF3">
    <property type="entry name" value="PRION-INHIBITION AND PROPAGATION HELO DOMAIN-CONTAINING PROTEIN"/>
    <property type="match status" value="1"/>
</dbReference>
<evidence type="ECO:0008006" key="3">
    <source>
        <dbReference type="Google" id="ProtNLM"/>
    </source>
</evidence>
<organism evidence="1 2">
    <name type="scientific">Lasiodiplodia hormozganensis</name>
    <dbReference type="NCBI Taxonomy" id="869390"/>
    <lineage>
        <taxon>Eukaryota</taxon>
        <taxon>Fungi</taxon>
        <taxon>Dikarya</taxon>
        <taxon>Ascomycota</taxon>
        <taxon>Pezizomycotina</taxon>
        <taxon>Dothideomycetes</taxon>
        <taxon>Dothideomycetes incertae sedis</taxon>
        <taxon>Botryosphaeriales</taxon>
        <taxon>Botryosphaeriaceae</taxon>
        <taxon>Lasiodiplodia</taxon>
    </lineage>
</organism>
<name>A0AA40D5F7_9PEZI</name>
<dbReference type="PANTHER" id="PTHR37542">
    <property type="entry name" value="HELO DOMAIN-CONTAINING PROTEIN-RELATED"/>
    <property type="match status" value="1"/>
</dbReference>
<dbReference type="InterPro" id="IPR011009">
    <property type="entry name" value="Kinase-like_dom_sf"/>
</dbReference>